<evidence type="ECO:0000313" key="2">
    <source>
        <dbReference type="Proteomes" id="UP000231638"/>
    </source>
</evidence>
<dbReference type="InterPro" id="IPR027417">
    <property type="entry name" value="P-loop_NTPase"/>
</dbReference>
<dbReference type="STRING" id="366522.GCA_001548055_01095"/>
<sequence>MSDEEVLSHIFICKNVEKAKEHLSLLLDKKRHLFFVKDEFLMEDAKEIIKEAYVAEAADKYLILVAKSYRIEAQNALLKILEEPPRHIVFIVVAPSKTALLPTIRSRLAYKELAVEHERVRSELALSKLDISDIYAFVQAHQTIEKNALKELVQGIVYEAIHEHRLHFSEKELEHFQKLLHLVELNSRPQTILTSLLLSVMLRKHRETL</sequence>
<organism evidence="1 2">
    <name type="scientific">Sulfurospirillum cavolei</name>
    <dbReference type="NCBI Taxonomy" id="366522"/>
    <lineage>
        <taxon>Bacteria</taxon>
        <taxon>Pseudomonadati</taxon>
        <taxon>Campylobacterota</taxon>
        <taxon>Epsilonproteobacteria</taxon>
        <taxon>Campylobacterales</taxon>
        <taxon>Sulfurospirillaceae</taxon>
        <taxon>Sulfurospirillum</taxon>
    </lineage>
</organism>
<evidence type="ECO:0000313" key="1">
    <source>
        <dbReference type="EMBL" id="DAB36782.1"/>
    </source>
</evidence>
<dbReference type="EMBL" id="DLUG01000083">
    <property type="protein sequence ID" value="DAB36782.1"/>
    <property type="molecule type" value="Genomic_DNA"/>
</dbReference>
<comment type="caution">
    <text evidence="1">The sequence shown here is derived from an EMBL/GenBank/DDBJ whole genome shotgun (WGS) entry which is preliminary data.</text>
</comment>
<accession>A0A2D3W5Z9</accession>
<gene>
    <name evidence="1" type="ORF">CFH80_03120</name>
</gene>
<dbReference type="Gene3D" id="3.40.50.300">
    <property type="entry name" value="P-loop containing nucleotide triphosphate hydrolases"/>
    <property type="match status" value="1"/>
</dbReference>
<name>A0A2D3W5Z9_9BACT</name>
<protein>
    <submittedName>
        <fullName evidence="1">DNA polymerase III subunit delta</fullName>
    </submittedName>
</protein>
<dbReference type="SUPFAM" id="SSF52540">
    <property type="entry name" value="P-loop containing nucleoside triphosphate hydrolases"/>
    <property type="match status" value="1"/>
</dbReference>
<dbReference type="NCBIfam" id="NF006296">
    <property type="entry name" value="PRK08485.1"/>
    <property type="match status" value="1"/>
</dbReference>
<dbReference type="AlphaFoldDB" id="A0A2D3W5Z9"/>
<proteinExistence type="predicted"/>
<reference evidence="1 2" key="1">
    <citation type="journal article" date="2017" name="Front. Microbiol.">
        <title>Comparative Genomic Analysis of the Class Epsilonproteobacteria and Proposed Reclassification to Epsilonbacteraeota (phyl. nov.).</title>
        <authorList>
            <person name="Waite D.W."/>
            <person name="Vanwonterghem I."/>
            <person name="Rinke C."/>
            <person name="Parks D.H."/>
            <person name="Zhang Y."/>
            <person name="Takai K."/>
            <person name="Sievert S.M."/>
            <person name="Simon J."/>
            <person name="Campbell B.J."/>
            <person name="Hanson T.E."/>
            <person name="Woyke T."/>
            <person name="Klotz M.G."/>
            <person name="Hugenholtz P."/>
        </authorList>
    </citation>
    <scope>NUCLEOTIDE SEQUENCE [LARGE SCALE GENOMIC DNA]</scope>
    <source>
        <strain evidence="1">UBA11420</strain>
    </source>
</reference>
<dbReference type="Proteomes" id="UP000231638">
    <property type="component" value="Unassembled WGS sequence"/>
</dbReference>
<dbReference type="Pfam" id="PF13177">
    <property type="entry name" value="DNA_pol3_delta2"/>
    <property type="match status" value="1"/>
</dbReference>